<keyword evidence="1" id="KW-0812">Transmembrane</keyword>
<evidence type="ECO:0000259" key="2">
    <source>
        <dbReference type="Pfam" id="PF03713"/>
    </source>
</evidence>
<protein>
    <submittedName>
        <fullName evidence="3">DUF305 domain-containing protein</fullName>
    </submittedName>
</protein>
<keyword evidence="1" id="KW-1133">Transmembrane helix</keyword>
<accession>A0A3A4B4I2</accession>
<comment type="caution">
    <text evidence="3">The sequence shown here is derived from an EMBL/GenBank/DDBJ whole genome shotgun (WGS) entry which is preliminary data.</text>
</comment>
<dbReference type="OrthoDB" id="26872at2"/>
<dbReference type="InterPro" id="IPR012347">
    <property type="entry name" value="Ferritin-like"/>
</dbReference>
<sequence>MPESGPPESEAADSQAPAPRRRVPLAGLVVLIVAAAAFAVFLLRPSFPADASAEAGFSRDMAVHHAQAVEMSFAVRDASTAQDIRTLSYDIIVTQTAQRGMMMGWLQQWGLTQGSGRPPMTWMSGHGHGAAKPGPGTGLMPGMATAEELRRLRSLKGAEAEVFYLQLMIRHHKGGVEMAQAVLRLTDRPEVRALAQGMVNTQQGEITLMTDLLRRRDATP</sequence>
<evidence type="ECO:0000256" key="1">
    <source>
        <dbReference type="SAM" id="Phobius"/>
    </source>
</evidence>
<feature type="domain" description="DUF305" evidence="2">
    <location>
        <begin position="54"/>
        <end position="213"/>
    </location>
</feature>
<keyword evidence="1" id="KW-0472">Membrane</keyword>
<dbReference type="AlphaFoldDB" id="A0A3A4B4I2"/>
<proteinExistence type="predicted"/>
<organism evidence="3 4">
    <name type="scientific">Bailinhaonella thermotolerans</name>
    <dbReference type="NCBI Taxonomy" id="1070861"/>
    <lineage>
        <taxon>Bacteria</taxon>
        <taxon>Bacillati</taxon>
        <taxon>Actinomycetota</taxon>
        <taxon>Actinomycetes</taxon>
        <taxon>Streptosporangiales</taxon>
        <taxon>Streptosporangiaceae</taxon>
        <taxon>Bailinhaonella</taxon>
    </lineage>
</organism>
<evidence type="ECO:0000313" key="3">
    <source>
        <dbReference type="EMBL" id="RJL32859.1"/>
    </source>
</evidence>
<dbReference type="Proteomes" id="UP000265768">
    <property type="component" value="Unassembled WGS sequence"/>
</dbReference>
<dbReference type="PANTHER" id="PTHR36933:SF1">
    <property type="entry name" value="SLL0788 PROTEIN"/>
    <property type="match status" value="1"/>
</dbReference>
<reference evidence="3 4" key="1">
    <citation type="submission" date="2018-09" db="EMBL/GenBank/DDBJ databases">
        <title>YIM 75507 draft genome.</title>
        <authorList>
            <person name="Tang S."/>
            <person name="Feng Y."/>
        </authorList>
    </citation>
    <scope>NUCLEOTIDE SEQUENCE [LARGE SCALE GENOMIC DNA]</scope>
    <source>
        <strain evidence="3 4">YIM 75507</strain>
    </source>
</reference>
<dbReference type="InterPro" id="IPR005183">
    <property type="entry name" value="DUF305_CopM-like"/>
</dbReference>
<gene>
    <name evidence="3" type="ORF">D5H75_13475</name>
</gene>
<keyword evidence="4" id="KW-1185">Reference proteome</keyword>
<evidence type="ECO:0000313" key="4">
    <source>
        <dbReference type="Proteomes" id="UP000265768"/>
    </source>
</evidence>
<dbReference type="Pfam" id="PF03713">
    <property type="entry name" value="DUF305"/>
    <property type="match status" value="1"/>
</dbReference>
<name>A0A3A4B4I2_9ACTN</name>
<dbReference type="Gene3D" id="1.20.1260.10">
    <property type="match status" value="1"/>
</dbReference>
<dbReference type="PANTHER" id="PTHR36933">
    <property type="entry name" value="SLL0788 PROTEIN"/>
    <property type="match status" value="1"/>
</dbReference>
<dbReference type="EMBL" id="QZEY01000004">
    <property type="protein sequence ID" value="RJL32859.1"/>
    <property type="molecule type" value="Genomic_DNA"/>
</dbReference>
<feature type="transmembrane region" description="Helical" evidence="1">
    <location>
        <begin position="23"/>
        <end position="43"/>
    </location>
</feature>